<dbReference type="SUPFAM" id="SSF52540">
    <property type="entry name" value="P-loop containing nucleoside triphosphate hydrolases"/>
    <property type="match status" value="4"/>
</dbReference>
<keyword evidence="6" id="KW-0547">Nucleotide-binding</keyword>
<dbReference type="InterPro" id="IPR013602">
    <property type="entry name" value="Dynein_heavy_linker"/>
</dbReference>
<dbReference type="Pfam" id="PF22597">
    <property type="entry name" value="DYN_lid"/>
    <property type="match status" value="1"/>
</dbReference>
<evidence type="ECO:0000256" key="4">
    <source>
        <dbReference type="ARBA" id="ARBA00022701"/>
    </source>
</evidence>
<dbReference type="Gene3D" id="1.10.8.710">
    <property type="match status" value="1"/>
</dbReference>
<evidence type="ECO:0000256" key="6">
    <source>
        <dbReference type="ARBA" id="ARBA00022741"/>
    </source>
</evidence>
<evidence type="ECO:0000256" key="9">
    <source>
        <dbReference type="ARBA" id="ARBA00023054"/>
    </source>
</evidence>
<evidence type="ECO:0000256" key="5">
    <source>
        <dbReference type="ARBA" id="ARBA00022737"/>
    </source>
</evidence>
<dbReference type="GO" id="GO:0007018">
    <property type="term" value="P:microtubule-based movement"/>
    <property type="evidence" value="ECO:0007669"/>
    <property type="project" value="InterPro"/>
</dbReference>
<dbReference type="Gene3D" id="1.10.472.130">
    <property type="match status" value="1"/>
</dbReference>
<dbReference type="Pfam" id="PF03028">
    <property type="entry name" value="Dynein_heavy"/>
    <property type="match status" value="1"/>
</dbReference>
<feature type="compositionally biased region" description="Low complexity" evidence="15">
    <location>
        <begin position="2617"/>
        <end position="2640"/>
    </location>
</feature>
<dbReference type="FunFam" id="1.20.58.1120:FF:000001">
    <property type="entry name" value="dynein heavy chain 2, axonemal"/>
    <property type="match status" value="1"/>
</dbReference>
<evidence type="ECO:0000313" key="17">
    <source>
        <dbReference type="EMBL" id="CEL75109.1"/>
    </source>
</evidence>
<feature type="region of interest" description="Disordered" evidence="15">
    <location>
        <begin position="2617"/>
        <end position="2641"/>
    </location>
</feature>
<dbReference type="InterPro" id="IPR003593">
    <property type="entry name" value="AAA+_ATPase"/>
</dbReference>
<dbReference type="FunFam" id="3.40.50.300:FF:000049">
    <property type="entry name" value="Dynein, axonemal, heavy chain 5"/>
    <property type="match status" value="1"/>
</dbReference>
<dbReference type="Pfam" id="PF12774">
    <property type="entry name" value="AAA_6"/>
    <property type="match status" value="1"/>
</dbReference>
<feature type="coiled-coil region" evidence="14">
    <location>
        <begin position="816"/>
        <end position="877"/>
    </location>
</feature>
<feature type="domain" description="AAA+ ATPase" evidence="16">
    <location>
        <begin position="1764"/>
        <end position="1997"/>
    </location>
</feature>
<dbReference type="FunFam" id="1.10.8.1220:FF:000001">
    <property type="entry name" value="Dynein axonemal heavy chain 5"/>
    <property type="match status" value="1"/>
</dbReference>
<dbReference type="InterPro" id="IPR004273">
    <property type="entry name" value="Dynein_heavy_D6_P-loop"/>
</dbReference>
<dbReference type="GO" id="GO:0008569">
    <property type="term" value="F:minus-end-directed microtubule motor activity"/>
    <property type="evidence" value="ECO:0007669"/>
    <property type="project" value="InterPro"/>
</dbReference>
<dbReference type="InterPro" id="IPR024317">
    <property type="entry name" value="Dynein_heavy_chain_D4_dom"/>
</dbReference>
<dbReference type="Pfam" id="PF08393">
    <property type="entry name" value="DHC_N2"/>
    <property type="match status" value="1"/>
</dbReference>
<feature type="coiled-coil region" evidence="14">
    <location>
        <begin position="3090"/>
        <end position="3159"/>
    </location>
</feature>
<dbReference type="Pfam" id="PF12780">
    <property type="entry name" value="AAA_8"/>
    <property type="match status" value="2"/>
</dbReference>
<evidence type="ECO:0000256" key="2">
    <source>
        <dbReference type="ARBA" id="ARBA00008887"/>
    </source>
</evidence>
<comment type="subcellular location">
    <subcellularLocation>
        <location evidence="1">Cytoplasm</location>
        <location evidence="1">Cytoskeleton</location>
        <location evidence="1">Cilium axoneme</location>
    </subcellularLocation>
</comment>
<feature type="compositionally biased region" description="Basic and acidic residues" evidence="15">
    <location>
        <begin position="132"/>
        <end position="141"/>
    </location>
</feature>
<dbReference type="InterPro" id="IPR043160">
    <property type="entry name" value="Dynein_C_barrel"/>
</dbReference>
<dbReference type="InterPro" id="IPR043157">
    <property type="entry name" value="Dynein_AAA1S"/>
</dbReference>
<dbReference type="FunFam" id="1.20.920.20:FF:000001">
    <property type="entry name" value="dynein heavy chain 2, axonemal"/>
    <property type="match status" value="1"/>
</dbReference>
<dbReference type="Gene3D" id="3.20.180.20">
    <property type="entry name" value="Dynein heavy chain, N-terminal domain 2"/>
    <property type="match status" value="1"/>
</dbReference>
<feature type="region of interest" description="Disordered" evidence="15">
    <location>
        <begin position="2717"/>
        <end position="2792"/>
    </location>
</feature>
<dbReference type="Pfam" id="PF17852">
    <property type="entry name" value="Dynein_AAA_lid"/>
    <property type="match status" value="1"/>
</dbReference>
<dbReference type="FunFam" id="1.10.8.710:FF:000001">
    <property type="entry name" value="Dynein axonemal heavy chain 2"/>
    <property type="match status" value="1"/>
</dbReference>
<evidence type="ECO:0000256" key="1">
    <source>
        <dbReference type="ARBA" id="ARBA00004430"/>
    </source>
</evidence>
<dbReference type="GO" id="GO:0005524">
    <property type="term" value="F:ATP binding"/>
    <property type="evidence" value="ECO:0007669"/>
    <property type="project" value="UniProtKB-KW"/>
</dbReference>
<dbReference type="Pfam" id="PF12777">
    <property type="entry name" value="MT"/>
    <property type="match status" value="1"/>
</dbReference>
<dbReference type="InterPro" id="IPR042222">
    <property type="entry name" value="Dynein_2_N"/>
</dbReference>
<dbReference type="InterPro" id="IPR027417">
    <property type="entry name" value="P-loop_NTPase"/>
</dbReference>
<dbReference type="SMART" id="SM00382">
    <property type="entry name" value="AAA"/>
    <property type="match status" value="2"/>
</dbReference>
<dbReference type="Gene3D" id="1.20.58.1120">
    <property type="match status" value="1"/>
</dbReference>
<proteinExistence type="inferred from homology"/>
<dbReference type="Gene3D" id="1.10.8.1220">
    <property type="match status" value="1"/>
</dbReference>
<dbReference type="FunFam" id="1.20.920.30:FF:000002">
    <property type="entry name" value="Dynein axonemal heavy chain 3"/>
    <property type="match status" value="1"/>
</dbReference>
<evidence type="ECO:0000256" key="10">
    <source>
        <dbReference type="ARBA" id="ARBA00023069"/>
    </source>
</evidence>
<feature type="compositionally biased region" description="Basic and acidic residues" evidence="15">
    <location>
        <begin position="98"/>
        <end position="115"/>
    </location>
</feature>
<dbReference type="Pfam" id="PF18199">
    <property type="entry name" value="Dynein_C"/>
    <property type="match status" value="2"/>
</dbReference>
<evidence type="ECO:0000256" key="7">
    <source>
        <dbReference type="ARBA" id="ARBA00022840"/>
    </source>
</evidence>
<dbReference type="Pfam" id="PF12781">
    <property type="entry name" value="AAA_9"/>
    <property type="match status" value="1"/>
</dbReference>
<protein>
    <submittedName>
        <fullName evidence="17">Axonemal beta dynein heavy chain, putative</fullName>
    </submittedName>
</protein>
<dbReference type="Pfam" id="PF18198">
    <property type="entry name" value="AAA_lid_11"/>
    <property type="match status" value="1"/>
</dbReference>
<feature type="compositionally biased region" description="Basic and acidic residues" evidence="15">
    <location>
        <begin position="2722"/>
        <end position="2733"/>
    </location>
</feature>
<evidence type="ECO:0000256" key="13">
    <source>
        <dbReference type="ARBA" id="ARBA00023273"/>
    </source>
</evidence>
<keyword evidence="8" id="KW-0243">Dynein</keyword>
<dbReference type="Gene3D" id="3.10.490.20">
    <property type="match status" value="1"/>
</dbReference>
<name>A0A0F7V1M1_TOXGV</name>
<evidence type="ECO:0000256" key="12">
    <source>
        <dbReference type="ARBA" id="ARBA00023212"/>
    </source>
</evidence>
<feature type="compositionally biased region" description="Low complexity" evidence="15">
    <location>
        <begin position="2774"/>
        <end position="2784"/>
    </location>
</feature>
<gene>
    <name evidence="17" type="ORF">BN1205_020720</name>
</gene>
<dbReference type="EMBL" id="LN714498">
    <property type="protein sequence ID" value="CEL75109.1"/>
    <property type="molecule type" value="Genomic_DNA"/>
</dbReference>
<dbReference type="InterPro" id="IPR042219">
    <property type="entry name" value="AAA_lid_11_sf"/>
</dbReference>
<dbReference type="GO" id="GO:0030286">
    <property type="term" value="C:dynein complex"/>
    <property type="evidence" value="ECO:0007669"/>
    <property type="project" value="UniProtKB-KW"/>
</dbReference>
<feature type="region of interest" description="Disordered" evidence="15">
    <location>
        <begin position="1793"/>
        <end position="1892"/>
    </location>
</feature>
<dbReference type="GO" id="GO:0051959">
    <property type="term" value="F:dynein light intermediate chain binding"/>
    <property type="evidence" value="ECO:0007669"/>
    <property type="project" value="InterPro"/>
</dbReference>
<comment type="similarity">
    <text evidence="2">Belongs to the dynein heavy chain family.</text>
</comment>
<dbReference type="InterPro" id="IPR042228">
    <property type="entry name" value="Dynein_linker_3"/>
</dbReference>
<dbReference type="PANTHER" id="PTHR45703">
    <property type="entry name" value="DYNEIN HEAVY CHAIN"/>
    <property type="match status" value="1"/>
</dbReference>
<feature type="domain" description="AAA+ ATPase" evidence="16">
    <location>
        <begin position="2154"/>
        <end position="2320"/>
    </location>
</feature>
<dbReference type="Gene3D" id="6.10.140.1060">
    <property type="match status" value="1"/>
</dbReference>
<dbReference type="InterPro" id="IPR041658">
    <property type="entry name" value="AAA_lid_11"/>
</dbReference>
<evidence type="ECO:0000256" key="14">
    <source>
        <dbReference type="SAM" id="Coils"/>
    </source>
</evidence>
<evidence type="ECO:0000256" key="15">
    <source>
        <dbReference type="SAM" id="MobiDB-lite"/>
    </source>
</evidence>
<keyword evidence="5" id="KW-0677">Repeat</keyword>
<dbReference type="Gene3D" id="1.20.920.20">
    <property type="match status" value="1"/>
</dbReference>
<keyword evidence="3" id="KW-0963">Cytoplasm</keyword>
<accession>A0A0F7V1M1</accession>
<keyword evidence="7" id="KW-0067">ATP-binding</keyword>
<dbReference type="InterPro" id="IPR035699">
    <property type="entry name" value="AAA_6"/>
</dbReference>
<keyword evidence="11" id="KW-0505">Motor protein</keyword>
<organism evidence="17">
    <name type="scientific">Toxoplasma gondii (strain ATCC 50861 / VEG)</name>
    <dbReference type="NCBI Taxonomy" id="432359"/>
    <lineage>
        <taxon>Eukaryota</taxon>
        <taxon>Sar</taxon>
        <taxon>Alveolata</taxon>
        <taxon>Apicomplexa</taxon>
        <taxon>Conoidasida</taxon>
        <taxon>Coccidia</taxon>
        <taxon>Eucoccidiorida</taxon>
        <taxon>Eimeriorina</taxon>
        <taxon>Sarcocystidae</taxon>
        <taxon>Toxoplasma</taxon>
    </lineage>
</organism>
<keyword evidence="13" id="KW-0966">Cell projection</keyword>
<dbReference type="InterPro" id="IPR041466">
    <property type="entry name" value="Dynein_AAA5_ext"/>
</dbReference>
<dbReference type="Pfam" id="PF12775">
    <property type="entry name" value="AAA_7"/>
    <property type="match status" value="1"/>
</dbReference>
<feature type="compositionally biased region" description="Basic and acidic residues" evidence="15">
    <location>
        <begin position="1793"/>
        <end position="1819"/>
    </location>
</feature>
<evidence type="ECO:0000256" key="8">
    <source>
        <dbReference type="ARBA" id="ARBA00023017"/>
    </source>
</evidence>
<evidence type="ECO:0000256" key="11">
    <source>
        <dbReference type="ARBA" id="ARBA00023175"/>
    </source>
</evidence>
<evidence type="ECO:0000256" key="3">
    <source>
        <dbReference type="ARBA" id="ARBA00022490"/>
    </source>
</evidence>
<keyword evidence="10" id="KW-0969">Cilium</keyword>
<feature type="compositionally biased region" description="Acidic residues" evidence="15">
    <location>
        <begin position="1848"/>
        <end position="1867"/>
    </location>
</feature>
<dbReference type="FunFam" id="1.20.140.100:FF:000001">
    <property type="entry name" value="dynein heavy chain 17, axonemal"/>
    <property type="match status" value="1"/>
</dbReference>
<dbReference type="InterPro" id="IPR024743">
    <property type="entry name" value="Dynein_HC_stalk"/>
</dbReference>
<evidence type="ECO:0000259" key="16">
    <source>
        <dbReference type="SMART" id="SM00382"/>
    </source>
</evidence>
<dbReference type="PANTHER" id="PTHR45703:SF1">
    <property type="entry name" value="DYNEINS HEAVY CHAIN"/>
    <property type="match status" value="1"/>
</dbReference>
<feature type="compositionally biased region" description="Basic and acidic residues" evidence="15">
    <location>
        <begin position="1868"/>
        <end position="1887"/>
    </location>
</feature>
<dbReference type="InterPro" id="IPR041228">
    <property type="entry name" value="Dynein_C"/>
</dbReference>
<dbReference type="GO" id="GO:0005930">
    <property type="term" value="C:axoneme"/>
    <property type="evidence" value="ECO:0007669"/>
    <property type="project" value="UniProtKB-SubCell"/>
</dbReference>
<dbReference type="Gene3D" id="1.20.140.100">
    <property type="entry name" value="Dynein heavy chain, N-terminal domain 2"/>
    <property type="match status" value="1"/>
</dbReference>
<dbReference type="FunFam" id="1.10.8.720:FF:000001">
    <property type="entry name" value="dynein heavy chain 7, axonemal"/>
    <property type="match status" value="1"/>
</dbReference>
<dbReference type="Gene3D" id="1.20.1270.280">
    <property type="match status" value="1"/>
</dbReference>
<keyword evidence="4" id="KW-0493">Microtubule</keyword>
<dbReference type="Gene3D" id="1.10.8.720">
    <property type="entry name" value="Region D6 of dynein motor"/>
    <property type="match status" value="1"/>
</dbReference>
<keyword evidence="9 14" id="KW-0175">Coiled coil</keyword>
<dbReference type="InterPro" id="IPR035706">
    <property type="entry name" value="AAA_9"/>
</dbReference>
<dbReference type="FunFam" id="3.40.50.300:FF:000153">
    <property type="entry name" value="Dynein axonemal heavy chain 1"/>
    <property type="match status" value="1"/>
</dbReference>
<dbReference type="Gene3D" id="1.20.920.30">
    <property type="match status" value="1"/>
</dbReference>
<sequence length="4352" mass="491984">MEERRASSTNHSECPSAAAIEYNKPLFLFLDGPLKLSLEDFDDPDLYADPSPQEWVRRCASRRNKEALCRLGHSASNEASAHSCISATHSRRGSVNGKLDDNNDGRNTSGDDRAPRSGSEGGSDTLSVRNGAPHETDENLPKRVVGLSDGVSIMERHTSDAVCEHLQFDERCSKDADVLHFLDGDWRMTPCWVTDYFKDEKKFKVRLKVDGTEKTVHRLAIRFVGEDPVKCQERAERCRRRRDQMRLRQSLINLIHGLQDCEFPPLGTHARQRLLKRILLKGRGCLRKLDHGYVRDLFREMEDLHMFAMKFAAVRHKTLTLNGTPYAFLTPEKLQSRFGSLFVPLLPSAMKEKGCEPVSGMQTLSRTRALLRRSPHFKKGITKLVLHVANRFWEIQDFRFLDTNCGRNRHRFLPGIMTRANHRRNDTDPSAFKLAQFIQHQQDHCADVQDVLEEHWREYIYNETMATLGALEGEYHFYVDDMEKYLRSDLRKILRKIDIILSHHMMEFVRTSIADWKHFFLSFVADETQRPADPLLILDVRATENGVRLSPDPDTVTREVSSLLDCLVEHSNKVKSLEKELLPFLQLPNPPLYEISATYEPLNETREAVQSVLRTCLGKAENYIALFNKFAYLSSDVAEGAKNAHVDFDPSDLPSVRERLEKYHTAMFEIETVCPTEVKLQMIVLDCSHVKETLSAKAEKLWKAECERVSKFIEDEIAAVVREWNDLHDRVLTIPTTEEELGSLKNLIATINELSDPLTSRTRFIHEAIDLLASVNFAINKTVHEEAYRAFSWPLQIKFDLVETGGILEKGRLRFEEKLEADKAELEKDLSQLEQEVDFVRNEMGDTEQAMEYYKRIVQLQEQLTAAKNRTEAFKKAETLFGLEEPSDYSRVDDLYAAFEPFRKLWALVVDFKYGELQWLSAAITSLDPAEVETSLDRWSQEAYKLRKHFLTDSRSVQVGVADALHLSIERFRQHLPVIRPLCNEAFLPRHWVDLLKTIGCDLDVDEGFSLTQLLDSGIQDHLQIVEEKSELAQKEFTLKNALVKMKVEWKAMQLQLIPFKDTHTYVMKGFDVVQALLDDHLVRTQTMRGSRFIRCIEYQSREWESKLLETQQALDSLQACQRSWMYLQPIFQSADISQQIPHEAGLFREVDDLWRRTVAQAEETPGVLDIVEFGNLHHDFTQANTKLAQIMRGVNDFLETKRLAFPRFFFLSNEELLAILSQTTDLSPVQMYLNKCFEGIHRVAFDEHGTVINAIRSAAGEEIPLGRHVALVDGSRFVGAEHWLGEVLANTQSIWVESSVSDSLRDVMEAAMKDYQIRPRTEWCLSWPGQVALTASQIFWTSEVADAINGAQLASYLDKCNDQLQGLVRLVRGRLTQLNRLTVTTLLTIDVHARDVVEELKKENTSSLSDFEWLAQLRLSWQQPGSVTLLTGKRNTKPEIQLSMINARIFYGFEYLGSTERLVITPLTDRCYRTLIGAFHLQYGGAPEGPAGTGKTETTKDLAKAAGMQCLVFNCSDGLDYVSIGRFFKGLVSSGAWCCFDEFNRIEVEVLSVIAQQVHAIQQAIRNQVKVFLFEGTDVKLVPSCAINITMNPGYAGRSDLPDNLKALFRPCAMMIPDFSLIAEVMLYSYGFADARNVARKALACLRLSSEQLSSQDHYDFGMRALKAILTAAGQLKRTFGSAFEEDELTLYALERVSVPKLTPNDTQLFRDIVSDLFPGVKVASEDNGFLLSRIEQVAKKKNLQPTEAFLTKCIQLWDTIKVRHGLMIVGATLTGKTAVLECLAEALGRACEGRERERENGGSDREDLFRDTKERHEGRKRRDRQRNAARQPLEADEGRVAVAQEISDEDEWEEEPNGDETEEEGREGAQQEKDEGGRRRGKEEGENGTVPHEYLPCKLYKINPKSVTQGQLYGKYDENTQEWTDGVLAIAIRAASNESDVQARQWIVLDGPVDAVWIENMNTVLDDNKRLCLTSGEIIKLSALTTMIFEVDDLSSASPATVSRCGMVYLDQAQCTWEPMISMSDKDRIYMRDNLFFFAIIWSFGACIDAASRALFDRFFRRWLAGTPQLLSDFNMVNKGDLYQPRPLRHGLPDSGSIFDFFFDKKTLKWSTFSLLVPSLSAIPEDAKTHTLVVPTPDTVRNKLFLEFYALRGVHTLLVGVTGTGKTTCISSLLKDASTFDRDTYTYISLCFSAKTTANEVQDVIDSRVDRSRTKGVFAPSLGRKCLVFLDDLNLPAKEVYGAQPVIELLRQWHSMGGWYDRKSWEFRQIEKIQFLAAMGVPGGSRQHLPPRYLRYFNLLYLPAFAHASLVMIFDTVLSWKYRCFPAEIQTQARKLIEATVEVYTGICQALPPTPSRSHYTFNLRDVSRVVEGLCFCTKDAFRSSDDLYRCWIHEVQRVFCDRLVCREDKSKVFSLLAGVLESRCRRRYCDLVPAGSSPILFCDFVHPKRPYYQQVTLEELRDVAQRTLSEYNALYLKSPMNLVFFTQALKHLTRVVRILQQPKGNGLLVGFGGSGRKSLTRLATFLVGFEIATVDVTRSYGVSDWREDVKAILVKAGGHRRHLTFLLSDSQLTNDAFLDDVANLLNTGEIPNIFSTEDKIGILDLLSHGSVSSSSSSSSLSSSASTAAASAPPSESSNPGDLFELFVENCRQYLHMMLFFSPSGETLRHTIRLFPALVNCCAIDWFSQWREPSLEAVAREELCALRLGSLLTTRQKPHGARDSSADRGERQAATVPRDPPEEQESVGKGAGADACQSDGAMTERSDDQEPAARGAEAGDAASELGSRHAGAKTLSDDDVIFPDSASHLSSIFASMQLDVDEVTVQYRQELRRHYYITPRSYIEFLKLFSHLSVAKREELNRQVDQYRVGLEKIHSTSTQVGKIQEELETLKPQLIKASQDMVDLMVDISKMQESAARTKATVEVEEAQCKSQADAAAEVREQCKAELDTALPALTAAVEALKKLSKSDITELNSMKSPPAGVIKVVEALCKMFSIKPAKVKSADSMRKADDYWTASKKHLLSDTKFLQRLFTYDKDHIPVEVMSDILPYQTDPDFDPEVIKKASVAATSLCKWVRAIIVYDQVAKVVEPKQKNLEKAEAELAVAAEKLDEKKRELTAVEELLERLLAEHKAAEHKKEELKKQFDECSLRLQVAERLINDLAGENTRWKASFHELKLRIQTLLGELLVTSAVIAYSGVFPAAYRQRCLQRWRGTLARYGVELSAHFDIQKAVGDSLQIQTWIVNMLPNDPLSIENAIILSLSARWPLLIDPQNQATRWLKKTYPDMIVLRASGDAYFRSLQLAVQMGSRVLIEHCSEALDPSLDSLLSRAVFKAGNIDMIRLRDTTVEYAKTFHLSLSTLLGNPHFSPEHCAQLTMLNFSVTPEGLEDQLLGALVALEQPAIEAKRQALIVESSMSKKQLQDLEKKILHLLSNAKGDILDDRELIGTLSSSKAASQAIEDRVEEYKKTAEIVDSTRAIYRPVAYRTAGLFFAVADLATIDRMYHFSVEWFLAIFVNAIEAARDAHDDLDDIQMHLEEIDRQFLSMLYENVCRSLFEKDKLLFSLLLALTSLRVDNELETDQLKLLLMGGVTGREISYSKPARAEDWLPDLAWTRLVELAENAKEGALLSNFLGLFQETVDDWRDVFESEEPLDSPWPHDLDQRATELEKCLLIQALRPDCLLKAMRNLVEDTLGAFFLEPPAFDLALSYKLSTPTRPIVFALSAGADPMEAILKLAQANRMEKKLVAISLGQGQDPKAAAAIETAVSTGAWILLQNCHLSASFLPQLERIVEEFPLRDVHPDFRLLLTSMPSPQFPESVLLNSVKVTNEPPRGLRQNLLRSYLGFDESFLEDHPKPTAWKNMLFALCFFHAMLLERRKFGPLGWNVPYEFSQSDMQISIQQLRHFVGAFDQIPWKTLKYLAAETNYGGRITDPWDRRLINYLIDDIYSPEILEEGFCLSASEGIEVPPATFTLEEYLDFIREMPTEESPEVYTLHPNANMSVAISEASSILDAVLSLQPRTSSGNASGSSSTPASAVAQKLQDQLPELFDIAAVEQKYPVRYEEILNTVLVQELSRYNRLLKVIKAQLKALQVTSKVNKQTGHEHPQKNLTNHLVSGAPCEDAENGLVLLTPELEELGNNLSDNRVPREFLRFAYPSMKPLSSWIKDLIQRLQFFSRWVDEGPPAAFWLPGFFFTQSFLTAVLQSFSRLAQVPIDEISLDFEVLQSSTKSETDAKAALSPPSVGCHVYGLYLEGARWDDDETVVAEAHPGVLFHEMPMIWIEPCESSRPRKSRDVYECPVYKTAARAGTLSTTGLSTNYVLTVRLPIDPHQSSAAYWAKRGVALLLQLST</sequence>
<dbReference type="FunFam" id="3.40.50.300:FF:000063">
    <property type="entry name" value="dynein heavy chain 6, axonemal"/>
    <property type="match status" value="1"/>
</dbReference>
<dbReference type="Gene3D" id="3.40.50.300">
    <property type="entry name" value="P-loop containing nucleotide triphosphate hydrolases"/>
    <property type="match status" value="5"/>
</dbReference>
<keyword evidence="12" id="KW-0206">Cytoskeleton</keyword>
<dbReference type="Gene3D" id="1.10.287.2620">
    <property type="match status" value="1"/>
</dbReference>
<feature type="region of interest" description="Disordered" evidence="15">
    <location>
        <begin position="87"/>
        <end position="143"/>
    </location>
</feature>
<dbReference type="GO" id="GO:0045505">
    <property type="term" value="F:dynein intermediate chain binding"/>
    <property type="evidence" value="ECO:0007669"/>
    <property type="project" value="InterPro"/>
</dbReference>
<reference evidence="17" key="1">
    <citation type="journal article" date="2015" name="PLoS ONE">
        <title>Comprehensive Evaluation of Toxoplasma gondii VEG and Neospora caninum LIV Genomes with Tachyzoite Stage Transcriptome and Proteome Defines Novel Transcript Features.</title>
        <authorList>
            <person name="Ramaprasad A."/>
            <person name="Mourier T."/>
            <person name="Naeem R."/>
            <person name="Malas T.B."/>
            <person name="Moussa E."/>
            <person name="Panigrahi A."/>
            <person name="Vermont S.J."/>
            <person name="Otto T.D."/>
            <person name="Wastling J."/>
            <person name="Pain A."/>
        </authorList>
    </citation>
    <scope>NUCLEOTIDE SEQUENCE</scope>
    <source>
        <strain evidence="17">VEG</strain>
    </source>
</reference>
<dbReference type="InterPro" id="IPR054354">
    <property type="entry name" value="DYNC2H1-like_lid"/>
</dbReference>
<dbReference type="GO" id="GO:0005874">
    <property type="term" value="C:microtubule"/>
    <property type="evidence" value="ECO:0007669"/>
    <property type="project" value="UniProtKB-KW"/>
</dbReference>
<dbReference type="InterPro" id="IPR026983">
    <property type="entry name" value="DHC"/>
</dbReference>
<dbReference type="FunFam" id="3.10.490.20:FF:000005">
    <property type="entry name" value="Dynein axonemal heavy chain 6"/>
    <property type="match status" value="1"/>
</dbReference>